<dbReference type="GO" id="GO:0051536">
    <property type="term" value="F:iron-sulfur cluster binding"/>
    <property type="evidence" value="ECO:0007669"/>
    <property type="project" value="InterPro"/>
</dbReference>
<name>A0A5J4SP90_9ZZZZ</name>
<dbReference type="InterPro" id="IPR058240">
    <property type="entry name" value="rSAM_sf"/>
</dbReference>
<sequence>MFHPAQVAGAVEGFYLKMKIGLIDADGHNFPNLALMKIASFHRRNGDTVEWVNIGNYDITYISKVFTFSPEPSLRLGNYGKIIRGGTGFHSYETLKPEIDILCPDYSIYPKTTAAYGFLTRGCVNNCSWCIVPRKEGDIVAYSDIEDWLNEKKEAIIMDNNILAHEHGISQLEKVLKLGIKIDINQGIEARLISPEIAQLLSKIKFIRFLRMACDTKAAIPYIESAVKNLSKYGVKPYRVFCYVLVKDVEDALYRIKYLHKLGVTPFAQPYRDFTTNTFPTLETRDLARWCNHRAIFKSCDFRDYRPRKR</sequence>
<organism evidence="1">
    <name type="scientific">termite gut metagenome</name>
    <dbReference type="NCBI Taxonomy" id="433724"/>
    <lineage>
        <taxon>unclassified sequences</taxon>
        <taxon>metagenomes</taxon>
        <taxon>organismal metagenomes</taxon>
    </lineage>
</organism>
<dbReference type="InterPro" id="IPR007197">
    <property type="entry name" value="rSAM"/>
</dbReference>
<evidence type="ECO:0000313" key="1">
    <source>
        <dbReference type="EMBL" id="KAA6348059.1"/>
    </source>
</evidence>
<reference evidence="1" key="1">
    <citation type="submission" date="2019-03" db="EMBL/GenBank/DDBJ databases">
        <title>Single cell metagenomics reveals metabolic interactions within the superorganism composed of flagellate Streblomastix strix and complex community of Bacteroidetes bacteria on its surface.</title>
        <authorList>
            <person name="Treitli S.C."/>
            <person name="Kolisko M."/>
            <person name="Husnik F."/>
            <person name="Keeling P."/>
            <person name="Hampl V."/>
        </authorList>
    </citation>
    <scope>NUCLEOTIDE SEQUENCE</scope>
    <source>
        <strain evidence="1">STM</strain>
    </source>
</reference>
<proteinExistence type="predicted"/>
<dbReference type="SFLD" id="SFLDS00029">
    <property type="entry name" value="Radical_SAM"/>
    <property type="match status" value="1"/>
</dbReference>
<dbReference type="AlphaFoldDB" id="A0A5J4SP90"/>
<protein>
    <recommendedName>
        <fullName evidence="2">Radical SAM protein</fullName>
    </recommendedName>
</protein>
<evidence type="ECO:0008006" key="2">
    <source>
        <dbReference type="Google" id="ProtNLM"/>
    </source>
</evidence>
<accession>A0A5J4SP90</accession>
<dbReference type="GO" id="GO:0003824">
    <property type="term" value="F:catalytic activity"/>
    <property type="evidence" value="ECO:0007669"/>
    <property type="project" value="InterPro"/>
</dbReference>
<gene>
    <name evidence="1" type="ORF">EZS27_004511</name>
</gene>
<dbReference type="EMBL" id="SNRY01000078">
    <property type="protein sequence ID" value="KAA6348059.1"/>
    <property type="molecule type" value="Genomic_DNA"/>
</dbReference>
<dbReference type="SUPFAM" id="SSF102114">
    <property type="entry name" value="Radical SAM enzymes"/>
    <property type="match status" value="1"/>
</dbReference>
<comment type="caution">
    <text evidence="1">The sequence shown here is derived from an EMBL/GenBank/DDBJ whole genome shotgun (WGS) entry which is preliminary data.</text>
</comment>